<comment type="caution">
    <text evidence="2">The sequence shown here is derived from an EMBL/GenBank/DDBJ whole genome shotgun (WGS) entry which is preliminary data.</text>
</comment>
<feature type="region of interest" description="Disordered" evidence="1">
    <location>
        <begin position="505"/>
        <end position="524"/>
    </location>
</feature>
<gene>
    <name evidence="2" type="ORF">LCGC14_0390880</name>
</gene>
<dbReference type="EMBL" id="LAZR01000326">
    <property type="protein sequence ID" value="KKN74468.1"/>
    <property type="molecule type" value="Genomic_DNA"/>
</dbReference>
<dbReference type="Gene3D" id="3.30.420.240">
    <property type="match status" value="1"/>
</dbReference>
<protein>
    <recommendedName>
        <fullName evidence="3">Terminase large subunit gp17-like C-terminal domain-containing protein</fullName>
    </recommendedName>
</protein>
<name>A0A0F9W8S9_9ZZZZ</name>
<dbReference type="InterPro" id="IPR027417">
    <property type="entry name" value="P-loop_NTPase"/>
</dbReference>
<organism evidence="2">
    <name type="scientific">marine sediment metagenome</name>
    <dbReference type="NCBI Taxonomy" id="412755"/>
    <lineage>
        <taxon>unclassified sequences</taxon>
        <taxon>metagenomes</taxon>
        <taxon>ecological metagenomes</taxon>
    </lineage>
</organism>
<dbReference type="Gene3D" id="3.40.50.300">
    <property type="entry name" value="P-loop containing nucleotide triphosphate hydrolases"/>
    <property type="match status" value="1"/>
</dbReference>
<evidence type="ECO:0000256" key="1">
    <source>
        <dbReference type="SAM" id="MobiDB-lite"/>
    </source>
</evidence>
<accession>A0A0F9W8S9</accession>
<proteinExistence type="predicted"/>
<feature type="compositionally biased region" description="Basic residues" evidence="1">
    <location>
        <begin position="508"/>
        <end position="524"/>
    </location>
</feature>
<reference evidence="2" key="1">
    <citation type="journal article" date="2015" name="Nature">
        <title>Complex archaea that bridge the gap between prokaryotes and eukaryotes.</title>
        <authorList>
            <person name="Spang A."/>
            <person name="Saw J.H."/>
            <person name="Jorgensen S.L."/>
            <person name="Zaremba-Niedzwiedzka K."/>
            <person name="Martijn J."/>
            <person name="Lind A.E."/>
            <person name="van Eijk R."/>
            <person name="Schleper C."/>
            <person name="Guy L."/>
            <person name="Ettema T.J."/>
        </authorList>
    </citation>
    <scope>NUCLEOTIDE SEQUENCE</scope>
</reference>
<sequence length="524" mass="59703">MNRRDFLKAAAMVTISPAVTIPNNIVNSGFHYWQLEYLKYFDLGLARFGILEWHRRARKTTLAVNQLARQACKHAHCKYVYISPTQVQTRALVWDDPNMLANALPDKRQMNYKLNETKMLVTFENGSMIKFGGSDNPDALRGIDAVGVVPDEFALIDPTVWSKIFRPIMSGEVKYKRKKSEGEISPEMRWALFLYTPKGINHAPLMFNIAACVEDEAKLPRRGKAAKCKPGWFASRLIADESGIIPRKELDMMLEEVAQGLMTIEDYDQEMQCRRVTDEERTLITSKMLARLEQIEWEIYRDSAKEIRRIVAIEPAFGGDLCCIKAFENGREITQRGLHLKLTSEVCHVAKVVAEEIDTRNFIVDCIGVGKGVADYLADDVAGYDVQYFDSAAKARVKGVKSDVIADCNLWANKKAEAVAYAASLIRRLKVESIVDAETKRQLVALSKYKVTGSGRTIMILNDDVKKAIGCSPDKGLCWIYGQWGLQYVDPIRNEERVRYDEAMKDHRERKRRTRRGRRPMRMG</sequence>
<evidence type="ECO:0008006" key="3">
    <source>
        <dbReference type="Google" id="ProtNLM"/>
    </source>
</evidence>
<evidence type="ECO:0000313" key="2">
    <source>
        <dbReference type="EMBL" id="KKN74468.1"/>
    </source>
</evidence>
<dbReference type="AlphaFoldDB" id="A0A0F9W8S9"/>